<feature type="transmembrane region" description="Helical" evidence="1">
    <location>
        <begin position="337"/>
        <end position="354"/>
    </location>
</feature>
<dbReference type="EMBL" id="WVIE01000005">
    <property type="protein sequence ID" value="NDJ16813.1"/>
    <property type="molecule type" value="Genomic_DNA"/>
</dbReference>
<keyword evidence="3" id="KW-1185">Reference proteome</keyword>
<feature type="transmembrane region" description="Helical" evidence="1">
    <location>
        <begin position="165"/>
        <end position="193"/>
    </location>
</feature>
<keyword evidence="1" id="KW-1133">Transmembrane helix</keyword>
<dbReference type="AlphaFoldDB" id="A0A8J7Z5I7"/>
<keyword evidence="1" id="KW-0812">Transmembrane</keyword>
<dbReference type="Proteomes" id="UP000646053">
    <property type="component" value="Unassembled WGS sequence"/>
</dbReference>
<accession>A0A8J7Z5I7</accession>
<feature type="transmembrane region" description="Helical" evidence="1">
    <location>
        <begin position="20"/>
        <end position="43"/>
    </location>
</feature>
<gene>
    <name evidence="2" type="ORF">GS601_05835</name>
</gene>
<organism evidence="2 3">
    <name type="scientific">Myxacorys almedinensis A</name>
    <dbReference type="NCBI Taxonomy" id="2690445"/>
    <lineage>
        <taxon>Bacteria</taxon>
        <taxon>Bacillati</taxon>
        <taxon>Cyanobacteriota</taxon>
        <taxon>Cyanophyceae</taxon>
        <taxon>Leptolyngbyales</taxon>
        <taxon>Leptolyngbyaceae</taxon>
        <taxon>Myxacorys</taxon>
        <taxon>Myxacorys almedinensis</taxon>
    </lineage>
</organism>
<proteinExistence type="predicted"/>
<evidence type="ECO:0000313" key="2">
    <source>
        <dbReference type="EMBL" id="NDJ16813.1"/>
    </source>
</evidence>
<name>A0A8J7Z5I7_9CYAN</name>
<feature type="transmembrane region" description="Helical" evidence="1">
    <location>
        <begin position="288"/>
        <end position="306"/>
    </location>
</feature>
<reference evidence="2" key="1">
    <citation type="submission" date="2019-12" db="EMBL/GenBank/DDBJ databases">
        <title>High-Quality draft genome sequences of three cyanobacteria isolated from the limestone walls of the Old Cathedral of Coimbra.</title>
        <authorList>
            <person name="Tiago I."/>
            <person name="Soares F."/>
            <person name="Portugal A."/>
        </authorList>
    </citation>
    <scope>NUCLEOTIDE SEQUENCE</scope>
    <source>
        <strain evidence="2">A</strain>
    </source>
</reference>
<evidence type="ECO:0000313" key="3">
    <source>
        <dbReference type="Proteomes" id="UP000646053"/>
    </source>
</evidence>
<comment type="caution">
    <text evidence="2">The sequence shown here is derived from an EMBL/GenBank/DDBJ whole genome shotgun (WGS) entry which is preliminary data.</text>
</comment>
<evidence type="ECO:0000256" key="1">
    <source>
        <dbReference type="SAM" id="Phobius"/>
    </source>
</evidence>
<dbReference type="RefSeq" id="WP_162422326.1">
    <property type="nucleotide sequence ID" value="NZ_WVIE01000005.1"/>
</dbReference>
<keyword evidence="1" id="KW-0472">Membrane</keyword>
<feature type="transmembrane region" description="Helical" evidence="1">
    <location>
        <begin position="313"/>
        <end position="331"/>
    </location>
</feature>
<feature type="transmembrane region" description="Helical" evidence="1">
    <location>
        <begin position="133"/>
        <end position="158"/>
    </location>
</feature>
<feature type="transmembrane region" description="Helical" evidence="1">
    <location>
        <begin position="379"/>
        <end position="399"/>
    </location>
</feature>
<sequence>MTRKKTSISLALPLDSKPALNSNIVFANLLTLAFLLLGLVGILNHEMWRDELQAWMISRDSASIINLFKNLQYEGHPGLWHLCLYFLAKLTPDPVVMQLFSITLATISTYLFARFSPFTRLQKTLFIFSYFAFYEYAIISRSYGLGVLLTFSFCALFTSRYRKNILLLSIIIALLANTSLYGLAIAASLQLFLLLEKSSDDNVTSLPNNKLKLISLLIVSLGIGLALFQAFPPQDSTIPQDFVGNKRSEIGKLAAAISTVWRSYIPLPNIFIYEFWNTNIIDLSGHLVKVSIIFSIGLLVFSIKIVAQKISILAPYLFGVAGILTLNYLNFNLAIRHFGHLFILFIAYLWLSYFHRQSALSTRPNEAQSHQINRLRETVYSSIFTLILAVHCISGIYSFGRDLMHPFSSGEEASNFIRHHQMTDIAMVGSQDYVASTLSGLLNREIYYLESGEFGSFIKWNAYRTNVKSETIFERANTLLMQSNMTEVLLISSQLLSDYKPSLKVKHLASFDRSISKENFYLYLLQK</sequence>
<feature type="transmembrane region" description="Helical" evidence="1">
    <location>
        <begin position="95"/>
        <end position="113"/>
    </location>
</feature>
<protein>
    <submittedName>
        <fullName evidence="2">Uncharacterized protein</fullName>
    </submittedName>
</protein>
<feature type="transmembrane region" description="Helical" evidence="1">
    <location>
        <begin position="213"/>
        <end position="232"/>
    </location>
</feature>